<evidence type="ECO:0000313" key="2">
    <source>
        <dbReference type="EMBL" id="KAF5177491.1"/>
    </source>
</evidence>
<comment type="caution">
    <text evidence="2">The sequence shown here is derived from an EMBL/GenBank/DDBJ whole genome shotgun (WGS) entry which is preliminary data.</text>
</comment>
<dbReference type="InterPro" id="IPR051636">
    <property type="entry name" value="Plant_LTP/defense-related"/>
</dbReference>
<dbReference type="InterPro" id="IPR027923">
    <property type="entry name" value="Hydrophob_seed_dom"/>
</dbReference>
<dbReference type="AlphaFoldDB" id="A0A7J6UYK0"/>
<accession>A0A7J6UYK0</accession>
<dbReference type="InterPro" id="IPR036312">
    <property type="entry name" value="Bifun_inhib/LTP/seed_sf"/>
</dbReference>
<dbReference type="EMBL" id="JABWDY010041333">
    <property type="protein sequence ID" value="KAF5177491.1"/>
    <property type="molecule type" value="Genomic_DNA"/>
</dbReference>
<dbReference type="PANTHER" id="PTHR31731">
    <property type="match status" value="1"/>
</dbReference>
<organism evidence="2 3">
    <name type="scientific">Thalictrum thalictroides</name>
    <name type="common">Rue-anemone</name>
    <name type="synonym">Anemone thalictroides</name>
    <dbReference type="NCBI Taxonomy" id="46969"/>
    <lineage>
        <taxon>Eukaryota</taxon>
        <taxon>Viridiplantae</taxon>
        <taxon>Streptophyta</taxon>
        <taxon>Embryophyta</taxon>
        <taxon>Tracheophyta</taxon>
        <taxon>Spermatophyta</taxon>
        <taxon>Magnoliopsida</taxon>
        <taxon>Ranunculales</taxon>
        <taxon>Ranunculaceae</taxon>
        <taxon>Thalictroideae</taxon>
        <taxon>Thalictrum</taxon>
    </lineage>
</organism>
<evidence type="ECO:0000259" key="1">
    <source>
        <dbReference type="Pfam" id="PF14547"/>
    </source>
</evidence>
<reference evidence="2 3" key="1">
    <citation type="submission" date="2020-06" db="EMBL/GenBank/DDBJ databases">
        <title>Transcriptomic and genomic resources for Thalictrum thalictroides and T. hernandezii: Facilitating candidate gene discovery in an emerging model plant lineage.</title>
        <authorList>
            <person name="Arias T."/>
            <person name="Riano-Pachon D.M."/>
            <person name="Di Stilio V.S."/>
        </authorList>
    </citation>
    <scope>NUCLEOTIDE SEQUENCE [LARGE SCALE GENOMIC DNA]</scope>
    <source>
        <strain evidence="3">cv. WT478/WT964</strain>
        <tissue evidence="2">Leaves</tissue>
    </source>
</reference>
<protein>
    <submittedName>
        <fullName evidence="2">Bifunctional inhibitor/lipid-transfer protein/seed storage 2S albumin superfamily protein</fullName>
    </submittedName>
</protein>
<dbReference type="Pfam" id="PF14547">
    <property type="entry name" value="Hydrophob_seed"/>
    <property type="match status" value="1"/>
</dbReference>
<dbReference type="Proteomes" id="UP000554482">
    <property type="component" value="Unassembled WGS sequence"/>
</dbReference>
<feature type="domain" description="Hydrophobic seed protein" evidence="1">
    <location>
        <begin position="4"/>
        <end position="66"/>
    </location>
</feature>
<proteinExistence type="predicted"/>
<keyword evidence="3" id="KW-1185">Reference proteome</keyword>
<gene>
    <name evidence="2" type="ORF">FRX31_032922</name>
</gene>
<sequence length="75" mass="7720">MARCSPDSLKLGVCVNLLGGLVSLDEGTAPDHPCCAVIKGLVDLEAAACHLCTAVKASVVDIVKLMSNYISQFGS</sequence>
<evidence type="ECO:0000313" key="3">
    <source>
        <dbReference type="Proteomes" id="UP000554482"/>
    </source>
</evidence>
<dbReference type="Gene3D" id="1.10.110.10">
    <property type="entry name" value="Plant lipid-transfer and hydrophobic proteins"/>
    <property type="match status" value="1"/>
</dbReference>
<dbReference type="SUPFAM" id="SSF47699">
    <property type="entry name" value="Bifunctional inhibitor/lipid-transfer protein/seed storage 2S albumin"/>
    <property type="match status" value="1"/>
</dbReference>
<name>A0A7J6UYK0_THATH</name>